<evidence type="ECO:0000313" key="2">
    <source>
        <dbReference type="Proteomes" id="UP000828390"/>
    </source>
</evidence>
<organism evidence="1 2">
    <name type="scientific">Dreissena polymorpha</name>
    <name type="common">Zebra mussel</name>
    <name type="synonym">Mytilus polymorpha</name>
    <dbReference type="NCBI Taxonomy" id="45954"/>
    <lineage>
        <taxon>Eukaryota</taxon>
        <taxon>Metazoa</taxon>
        <taxon>Spiralia</taxon>
        <taxon>Lophotrochozoa</taxon>
        <taxon>Mollusca</taxon>
        <taxon>Bivalvia</taxon>
        <taxon>Autobranchia</taxon>
        <taxon>Heteroconchia</taxon>
        <taxon>Euheterodonta</taxon>
        <taxon>Imparidentia</taxon>
        <taxon>Neoheterodontei</taxon>
        <taxon>Myida</taxon>
        <taxon>Dreissenoidea</taxon>
        <taxon>Dreissenidae</taxon>
        <taxon>Dreissena</taxon>
    </lineage>
</organism>
<reference evidence="1" key="2">
    <citation type="submission" date="2020-11" db="EMBL/GenBank/DDBJ databases">
        <authorList>
            <person name="McCartney M.A."/>
            <person name="Auch B."/>
            <person name="Kono T."/>
            <person name="Mallez S."/>
            <person name="Becker A."/>
            <person name="Gohl D.M."/>
            <person name="Silverstein K.A.T."/>
            <person name="Koren S."/>
            <person name="Bechman K.B."/>
            <person name="Herman A."/>
            <person name="Abrahante J.E."/>
            <person name="Garbe J."/>
        </authorList>
    </citation>
    <scope>NUCLEOTIDE SEQUENCE</scope>
    <source>
        <strain evidence="1">Duluth1</strain>
        <tissue evidence="1">Whole animal</tissue>
    </source>
</reference>
<keyword evidence="2" id="KW-1185">Reference proteome</keyword>
<dbReference type="Proteomes" id="UP000828390">
    <property type="component" value="Unassembled WGS sequence"/>
</dbReference>
<protein>
    <submittedName>
        <fullName evidence="1">Uncharacterized protein</fullName>
    </submittedName>
</protein>
<name>A0A9D4R082_DREPO</name>
<sequence length="92" mass="9915">MEYSLAQRVMPGDVSKPSQLSSLVVTMGSCGPMPAFVMFRTYSLILCRTSAAASRDTCVQRPVSCALCPREMSRSCSIADGLRLQCNSRACA</sequence>
<evidence type="ECO:0000313" key="1">
    <source>
        <dbReference type="EMBL" id="KAH3849328.1"/>
    </source>
</evidence>
<gene>
    <name evidence="1" type="ORF">DPMN_091727</name>
</gene>
<dbReference type="AlphaFoldDB" id="A0A9D4R082"/>
<comment type="caution">
    <text evidence="1">The sequence shown here is derived from an EMBL/GenBank/DDBJ whole genome shotgun (WGS) entry which is preliminary data.</text>
</comment>
<proteinExistence type="predicted"/>
<accession>A0A9D4R082</accession>
<reference evidence="1" key="1">
    <citation type="journal article" date="2019" name="bioRxiv">
        <title>The Genome of the Zebra Mussel, Dreissena polymorpha: A Resource for Invasive Species Research.</title>
        <authorList>
            <person name="McCartney M.A."/>
            <person name="Auch B."/>
            <person name="Kono T."/>
            <person name="Mallez S."/>
            <person name="Zhang Y."/>
            <person name="Obille A."/>
            <person name="Becker A."/>
            <person name="Abrahante J.E."/>
            <person name="Garbe J."/>
            <person name="Badalamenti J.P."/>
            <person name="Herman A."/>
            <person name="Mangelson H."/>
            <person name="Liachko I."/>
            <person name="Sullivan S."/>
            <person name="Sone E.D."/>
            <person name="Koren S."/>
            <person name="Silverstein K.A.T."/>
            <person name="Beckman K.B."/>
            <person name="Gohl D.M."/>
        </authorList>
    </citation>
    <scope>NUCLEOTIDE SEQUENCE</scope>
    <source>
        <strain evidence="1">Duluth1</strain>
        <tissue evidence="1">Whole animal</tissue>
    </source>
</reference>
<dbReference type="EMBL" id="JAIWYP010000003">
    <property type="protein sequence ID" value="KAH3849328.1"/>
    <property type="molecule type" value="Genomic_DNA"/>
</dbReference>